<dbReference type="HOGENOM" id="CLU_078499_4_1_9"/>
<dbReference type="PANTHER" id="PTHR35798">
    <property type="entry name" value="CELL DIVISION PROTEIN SEPF"/>
    <property type="match status" value="1"/>
</dbReference>
<protein>
    <recommendedName>
        <fullName evidence="5">Cell division protein SepF</fullName>
    </recommendedName>
</protein>
<dbReference type="EMBL" id="CP001098">
    <property type="protein sequence ID" value="ACL69679.1"/>
    <property type="molecule type" value="Genomic_DNA"/>
</dbReference>
<dbReference type="Pfam" id="PF04472">
    <property type="entry name" value="SepF"/>
    <property type="match status" value="1"/>
</dbReference>
<dbReference type="GO" id="GO:0043093">
    <property type="term" value="P:FtsZ-dependent cytokinesis"/>
    <property type="evidence" value="ECO:0007669"/>
    <property type="project" value="UniProtKB-UniRule"/>
</dbReference>
<evidence type="ECO:0000313" key="7">
    <source>
        <dbReference type="Proteomes" id="UP000000719"/>
    </source>
</evidence>
<keyword evidence="1 5" id="KW-0132">Cell division</keyword>
<dbReference type="GO" id="GO:0005737">
    <property type="term" value="C:cytoplasm"/>
    <property type="evidence" value="ECO:0007669"/>
    <property type="project" value="UniProtKB-SubCell"/>
</dbReference>
<comment type="subcellular location">
    <subcellularLocation>
        <location evidence="5">Cytoplasm</location>
    </subcellularLocation>
    <text evidence="5">Localizes to the division site, in a FtsZ-dependent manner.</text>
</comment>
<dbReference type="InterPro" id="IPR023052">
    <property type="entry name" value="Cell_div_SepF"/>
</dbReference>
<comment type="function">
    <text evidence="4 5">Cell division protein that is part of the divisome complex and is recruited early to the Z-ring. Probably stimulates Z-ring formation, perhaps through the cross-linking of FtsZ protofilaments. Its function overlaps with FtsA.</text>
</comment>
<dbReference type="Proteomes" id="UP000000719">
    <property type="component" value="Chromosome"/>
</dbReference>
<keyword evidence="5" id="KW-0963">Cytoplasm</keyword>
<dbReference type="STRING" id="373903.Hore_09230"/>
<evidence type="ECO:0000256" key="5">
    <source>
        <dbReference type="HAMAP-Rule" id="MF_01197"/>
    </source>
</evidence>
<dbReference type="InterPro" id="IPR038594">
    <property type="entry name" value="SepF-like_sf"/>
</dbReference>
<evidence type="ECO:0000256" key="1">
    <source>
        <dbReference type="ARBA" id="ARBA00022618"/>
    </source>
</evidence>
<organism evidence="6 7">
    <name type="scientific">Halothermothrix orenii (strain H 168 / OCM 544 / DSM 9562)</name>
    <dbReference type="NCBI Taxonomy" id="373903"/>
    <lineage>
        <taxon>Bacteria</taxon>
        <taxon>Bacillati</taxon>
        <taxon>Bacillota</taxon>
        <taxon>Clostridia</taxon>
        <taxon>Halanaerobiales</taxon>
        <taxon>Halothermotrichaceae</taxon>
        <taxon>Halothermothrix</taxon>
    </lineage>
</organism>
<comment type="subunit">
    <text evidence="5">Homodimer. Interacts with FtsZ.</text>
</comment>
<keyword evidence="7" id="KW-1185">Reference proteome</keyword>
<reference evidence="6 7" key="1">
    <citation type="journal article" date="2009" name="PLoS ONE">
        <title>Genome analysis of the anaerobic thermohalophilic bacterium Halothermothrix orenii.</title>
        <authorList>
            <person name="Mavromatis K."/>
            <person name="Ivanova N."/>
            <person name="Anderson I."/>
            <person name="Lykidis A."/>
            <person name="Hooper S.D."/>
            <person name="Sun H."/>
            <person name="Kunin V."/>
            <person name="Lapidus A."/>
            <person name="Hugenholtz P."/>
            <person name="Patel B."/>
            <person name="Kyrpides N.C."/>
        </authorList>
    </citation>
    <scope>NUCLEOTIDE SEQUENCE [LARGE SCALE GENOMIC DNA]</scope>
    <source>
        <strain evidence="7">H 168 / OCM 544 / DSM 9562</strain>
    </source>
</reference>
<evidence type="ECO:0000256" key="2">
    <source>
        <dbReference type="ARBA" id="ARBA00023210"/>
    </source>
</evidence>
<evidence type="ECO:0000256" key="4">
    <source>
        <dbReference type="ARBA" id="ARBA00044936"/>
    </source>
</evidence>
<keyword evidence="2 5" id="KW-0717">Septation</keyword>
<comment type="similarity">
    <text evidence="5">Belongs to the SepF family.</text>
</comment>
<dbReference type="Gene3D" id="3.30.110.150">
    <property type="entry name" value="SepF-like protein"/>
    <property type="match status" value="1"/>
</dbReference>
<name>B8CWL0_HALOH</name>
<dbReference type="InterPro" id="IPR007561">
    <property type="entry name" value="Cell_div_SepF/SepF-rel"/>
</dbReference>
<evidence type="ECO:0000256" key="3">
    <source>
        <dbReference type="ARBA" id="ARBA00023306"/>
    </source>
</evidence>
<keyword evidence="3 5" id="KW-0131">Cell cycle</keyword>
<proteinExistence type="inferred from homology"/>
<dbReference type="AlphaFoldDB" id="B8CWL0"/>
<gene>
    <name evidence="5" type="primary">sepF</name>
    <name evidence="6" type="ordered locus">Hore_09230</name>
</gene>
<dbReference type="GO" id="GO:0000917">
    <property type="term" value="P:division septum assembly"/>
    <property type="evidence" value="ECO:0007669"/>
    <property type="project" value="UniProtKB-KW"/>
</dbReference>
<dbReference type="eggNOG" id="COG1799">
    <property type="taxonomic scope" value="Bacteria"/>
</dbReference>
<accession>B8CWL0</accession>
<dbReference type="PANTHER" id="PTHR35798:SF1">
    <property type="entry name" value="CELL DIVISION PROTEIN SEPF"/>
    <property type="match status" value="1"/>
</dbReference>
<dbReference type="HAMAP" id="MF_01197">
    <property type="entry name" value="SepF"/>
    <property type="match status" value="1"/>
</dbReference>
<dbReference type="KEGG" id="hor:Hore_09230"/>
<sequence>MGVKSFWDNFLDFFGLNEELVETEDENHLHSSQKIVSIHRTKGLKVSVYHPVSIDDVKIIVDDLKNRKPVVINLEDVDLETARRIVDFISGAIYGLDGNIKKVGEAVFLITPNNISIDGDSIEDNSERSFLLS</sequence>
<evidence type="ECO:0000313" key="6">
    <source>
        <dbReference type="EMBL" id="ACL69679.1"/>
    </source>
</evidence>
<dbReference type="RefSeq" id="WP_012635866.1">
    <property type="nucleotide sequence ID" value="NC_011899.1"/>
</dbReference>